<keyword evidence="2" id="KW-1133">Transmembrane helix</keyword>
<sequence length="180" mass="19751">MADEGDDGSAHRGHRTRRVGARRTPHGDRPVSLITTARRSRLAGWRHRRHLYATLQLARIPLFIIAVAVYGLAHQPVIAACVAVVSLPLPWIAVLLANETGDGREKGEPKVYKPALVRENRARIARQQLEAQQEAAPRELDDGPGIIDADDPPDTPDTVTDRGTAPWADPDTETDTEETP</sequence>
<feature type="region of interest" description="Disordered" evidence="1">
    <location>
        <begin position="1"/>
        <end position="29"/>
    </location>
</feature>
<dbReference type="InterPro" id="IPR021449">
    <property type="entry name" value="DUF3099"/>
</dbReference>
<evidence type="ECO:0000313" key="3">
    <source>
        <dbReference type="EMBL" id="HCT15366.1"/>
    </source>
</evidence>
<accession>A0A3D4T1E0</accession>
<reference evidence="3 4" key="1">
    <citation type="journal article" date="2018" name="Nat. Biotechnol.">
        <title>A standardized bacterial taxonomy based on genome phylogeny substantially revises the tree of life.</title>
        <authorList>
            <person name="Parks D.H."/>
            <person name="Chuvochina M."/>
            <person name="Waite D.W."/>
            <person name="Rinke C."/>
            <person name="Skarshewski A."/>
            <person name="Chaumeil P.A."/>
            <person name="Hugenholtz P."/>
        </authorList>
    </citation>
    <scope>NUCLEOTIDE SEQUENCE [LARGE SCALE GENOMIC DNA]</scope>
    <source>
        <strain evidence="3">UBA11247</strain>
    </source>
</reference>
<dbReference type="EMBL" id="DQID01000293">
    <property type="protein sequence ID" value="HCT15366.1"/>
    <property type="molecule type" value="Genomic_DNA"/>
</dbReference>
<feature type="transmembrane region" description="Helical" evidence="2">
    <location>
        <begin position="77"/>
        <end position="97"/>
    </location>
</feature>
<keyword evidence="2" id="KW-0812">Transmembrane</keyword>
<evidence type="ECO:0000256" key="2">
    <source>
        <dbReference type="SAM" id="Phobius"/>
    </source>
</evidence>
<dbReference type="Pfam" id="PF11298">
    <property type="entry name" value="DUF3099"/>
    <property type="match status" value="1"/>
</dbReference>
<feature type="transmembrane region" description="Helical" evidence="2">
    <location>
        <begin position="51"/>
        <end position="71"/>
    </location>
</feature>
<organism evidence="3 4">
    <name type="scientific">Corynebacterium nuruki</name>
    <dbReference type="NCBI Taxonomy" id="1032851"/>
    <lineage>
        <taxon>Bacteria</taxon>
        <taxon>Bacillati</taxon>
        <taxon>Actinomycetota</taxon>
        <taxon>Actinomycetes</taxon>
        <taxon>Mycobacteriales</taxon>
        <taxon>Corynebacteriaceae</taxon>
        <taxon>Corynebacterium</taxon>
    </lineage>
</organism>
<gene>
    <name evidence="3" type="ORF">DIW82_11465</name>
</gene>
<evidence type="ECO:0000313" key="4">
    <source>
        <dbReference type="Proteomes" id="UP000261739"/>
    </source>
</evidence>
<feature type="compositionally biased region" description="Basic residues" evidence="1">
    <location>
        <begin position="11"/>
        <end position="24"/>
    </location>
</feature>
<evidence type="ECO:0000256" key="1">
    <source>
        <dbReference type="SAM" id="MobiDB-lite"/>
    </source>
</evidence>
<dbReference type="STRING" id="863239.GCA_000213935_02608"/>
<dbReference type="Proteomes" id="UP000261739">
    <property type="component" value="Unassembled WGS sequence"/>
</dbReference>
<feature type="compositionally biased region" description="Low complexity" evidence="1">
    <location>
        <begin position="156"/>
        <end position="169"/>
    </location>
</feature>
<dbReference type="RefSeq" id="WP_273052721.1">
    <property type="nucleotide sequence ID" value="NZ_DAITTW010000021.1"/>
</dbReference>
<feature type="compositionally biased region" description="Acidic residues" evidence="1">
    <location>
        <begin position="170"/>
        <end position="180"/>
    </location>
</feature>
<dbReference type="AlphaFoldDB" id="A0A3D4T1E0"/>
<feature type="region of interest" description="Disordered" evidence="1">
    <location>
        <begin position="128"/>
        <end position="180"/>
    </location>
</feature>
<proteinExistence type="predicted"/>
<protein>
    <submittedName>
        <fullName evidence="3">DUF3099 domain-containing protein</fullName>
    </submittedName>
</protein>
<name>A0A3D4T1E0_9CORY</name>
<keyword evidence="2" id="KW-0472">Membrane</keyword>
<comment type="caution">
    <text evidence="3">The sequence shown here is derived from an EMBL/GenBank/DDBJ whole genome shotgun (WGS) entry which is preliminary data.</text>
</comment>